<dbReference type="PANTHER" id="PTHR38692">
    <property type="entry name" value="PROTEIN SMG"/>
    <property type="match status" value="1"/>
</dbReference>
<keyword evidence="3" id="KW-1185">Reference proteome</keyword>
<dbReference type="EMBL" id="FOOC01000001">
    <property type="protein sequence ID" value="SFF22784.1"/>
    <property type="molecule type" value="Genomic_DNA"/>
</dbReference>
<evidence type="ECO:0000313" key="3">
    <source>
        <dbReference type="Proteomes" id="UP000199771"/>
    </source>
</evidence>
<reference evidence="2 3" key="1">
    <citation type="submission" date="2016-10" db="EMBL/GenBank/DDBJ databases">
        <authorList>
            <person name="de Groot N.N."/>
        </authorList>
    </citation>
    <scope>NUCLEOTIDE SEQUENCE [LARGE SCALE GENOMIC DNA]</scope>
    <source>
        <strain evidence="2 3">DSM 23609</strain>
    </source>
</reference>
<proteinExistence type="inferred from homology"/>
<dbReference type="Proteomes" id="UP000199771">
    <property type="component" value="Unassembled WGS sequence"/>
</dbReference>
<protein>
    <recommendedName>
        <fullName evidence="1">Protein Smg homolog</fullName>
    </recommendedName>
</protein>
<sequence>MEIKTDGSDPMKETALDVLMYLFEHYQAGEFADAGNQDTLHEELVAAGFPDDAVRQAFVWLDGLAAQRQLPIVFGPSGATRLYTREEMAKLSAECRGFLLYLEQLGILDAALRELVIDRLMALKEEIDLERVKWVCLLVLMNQPDAEEAFGHLEEMVYYEGEFKH</sequence>
<dbReference type="Pfam" id="PF04361">
    <property type="entry name" value="DUF494"/>
    <property type="match status" value="1"/>
</dbReference>
<name>A0A1I2GXW0_9GAMM</name>
<accession>A0A1I2GXW0</accession>
<dbReference type="STRING" id="1076937.SAMN04488120_10147"/>
<dbReference type="InterPro" id="IPR007456">
    <property type="entry name" value="Smg"/>
</dbReference>
<evidence type="ECO:0000313" key="2">
    <source>
        <dbReference type="EMBL" id="SFF22784.1"/>
    </source>
</evidence>
<dbReference type="AlphaFoldDB" id="A0A1I2GXW0"/>
<organism evidence="2 3">
    <name type="scientific">Fontimonas thermophila</name>
    <dbReference type="NCBI Taxonomy" id="1076937"/>
    <lineage>
        <taxon>Bacteria</taxon>
        <taxon>Pseudomonadati</taxon>
        <taxon>Pseudomonadota</taxon>
        <taxon>Gammaproteobacteria</taxon>
        <taxon>Nevskiales</taxon>
        <taxon>Nevskiaceae</taxon>
        <taxon>Fontimonas</taxon>
    </lineage>
</organism>
<evidence type="ECO:0000256" key="1">
    <source>
        <dbReference type="HAMAP-Rule" id="MF_00598"/>
    </source>
</evidence>
<comment type="similarity">
    <text evidence="1">Belongs to the Smg family.</text>
</comment>
<dbReference type="PANTHER" id="PTHR38692:SF1">
    <property type="entry name" value="PROTEIN SMG"/>
    <property type="match status" value="1"/>
</dbReference>
<gene>
    <name evidence="1" type="primary">smg</name>
    <name evidence="2" type="ORF">SAMN04488120_10147</name>
</gene>
<dbReference type="HAMAP" id="MF_00598">
    <property type="entry name" value="Smg"/>
    <property type="match status" value="1"/>
</dbReference>